<protein>
    <submittedName>
        <fullName evidence="5">Putative zinc-binding dehydrogenase</fullName>
    </submittedName>
</protein>
<dbReference type="EMBL" id="JMSE01000357">
    <property type="protein sequence ID" value="KDN70343.1"/>
    <property type="molecule type" value="Genomic_DNA"/>
</dbReference>
<dbReference type="OMA" id="SDTKMRG"/>
<feature type="domain" description="Alcohol dehydrogenase-like N-terminal" evidence="4">
    <location>
        <begin position="39"/>
        <end position="129"/>
    </location>
</feature>
<organism evidence="5 6">
    <name type="scientific">Colletotrichum sublineola</name>
    <name type="common">Sorghum anthracnose fungus</name>
    <dbReference type="NCBI Taxonomy" id="1173701"/>
    <lineage>
        <taxon>Eukaryota</taxon>
        <taxon>Fungi</taxon>
        <taxon>Dikarya</taxon>
        <taxon>Ascomycota</taxon>
        <taxon>Pezizomycotina</taxon>
        <taxon>Sordariomycetes</taxon>
        <taxon>Hypocreomycetidae</taxon>
        <taxon>Glomerellales</taxon>
        <taxon>Glomerellaceae</taxon>
        <taxon>Colletotrichum</taxon>
        <taxon>Colletotrichum graminicola species complex</taxon>
    </lineage>
</organism>
<dbReference type="Gene3D" id="3.90.180.10">
    <property type="entry name" value="Medium-chain alcohol dehydrogenases, catalytic domain"/>
    <property type="match status" value="1"/>
</dbReference>
<dbReference type="Proteomes" id="UP000027238">
    <property type="component" value="Unassembled WGS sequence"/>
</dbReference>
<proteinExistence type="inferred from homology"/>
<dbReference type="SUPFAM" id="SSF51735">
    <property type="entry name" value="NAD(P)-binding Rossmann-fold domains"/>
    <property type="match status" value="1"/>
</dbReference>
<evidence type="ECO:0000256" key="1">
    <source>
        <dbReference type="ARBA" id="ARBA00008072"/>
    </source>
</evidence>
<dbReference type="eggNOG" id="KOG1198">
    <property type="taxonomic scope" value="Eukaryota"/>
</dbReference>
<evidence type="ECO:0000313" key="5">
    <source>
        <dbReference type="EMBL" id="KDN70343.1"/>
    </source>
</evidence>
<name>A0A066XMB7_COLSU</name>
<dbReference type="PANTHER" id="PTHR45348:SF1">
    <property type="entry name" value="TRANS-ENOYL REDUCTASE STHE"/>
    <property type="match status" value="1"/>
</dbReference>
<dbReference type="InterPro" id="IPR011032">
    <property type="entry name" value="GroES-like_sf"/>
</dbReference>
<dbReference type="STRING" id="1173701.A0A066XMB7"/>
<dbReference type="InterPro" id="IPR047122">
    <property type="entry name" value="Trans-enoyl_RdTase-like"/>
</dbReference>
<dbReference type="GO" id="GO:0016651">
    <property type="term" value="F:oxidoreductase activity, acting on NAD(P)H"/>
    <property type="evidence" value="ECO:0007669"/>
    <property type="project" value="InterPro"/>
</dbReference>
<evidence type="ECO:0000256" key="3">
    <source>
        <dbReference type="ARBA" id="ARBA00023002"/>
    </source>
</evidence>
<dbReference type="HOGENOM" id="CLU_026673_16_1_1"/>
<sequence>MQPDAKEDFVPPPTHRAVVIEAGDRVRVRDDVPLPALEKDQFLVRTEFVAVNPSDTKMRGPFVTVGGVLGTDYAGTVVARGTDVTAVDIGDRVCGAQHANERQRASSRVVWHVQRLGRQGLAEAAAVHQHRGRVYFRRRHQHGRSRVEASGTAAARCPGREAGVYPCVRGQHGHGDHCHTAIETVEYVFTSPASANMIPIAACSPKNADQVKAYGAEETFDYRQPDSAAKIKAFTKNNLRYALDCITTVDSTTFCYAAIGRAGGKYVALDPFSPHAATRGNIKTDWVLGPTIFGYGSSWPAPYGRPPSAEIRAYGEKLWAVAQKLVDEGKLRHHPVKVLEESGLEQVATGMEMVKNGKLSGQKCVVRIIS</sequence>
<evidence type="ECO:0000259" key="4">
    <source>
        <dbReference type="Pfam" id="PF08240"/>
    </source>
</evidence>
<evidence type="ECO:0000313" key="6">
    <source>
        <dbReference type="Proteomes" id="UP000027238"/>
    </source>
</evidence>
<dbReference type="PANTHER" id="PTHR45348">
    <property type="entry name" value="HYPOTHETICAL OXIDOREDUCTASE (EUROFUNG)"/>
    <property type="match status" value="1"/>
</dbReference>
<evidence type="ECO:0000256" key="2">
    <source>
        <dbReference type="ARBA" id="ARBA00022741"/>
    </source>
</evidence>
<dbReference type="SUPFAM" id="SSF50129">
    <property type="entry name" value="GroES-like"/>
    <property type="match status" value="1"/>
</dbReference>
<dbReference type="InterPro" id="IPR036291">
    <property type="entry name" value="NAD(P)-bd_dom_sf"/>
</dbReference>
<comment type="caution">
    <text evidence="5">The sequence shown here is derived from an EMBL/GenBank/DDBJ whole genome shotgun (WGS) entry which is preliminary data.</text>
</comment>
<keyword evidence="3" id="KW-0560">Oxidoreductase</keyword>
<keyword evidence="6" id="KW-1185">Reference proteome</keyword>
<gene>
    <name evidence="5" type="ORF">CSUB01_08397</name>
</gene>
<dbReference type="AlphaFoldDB" id="A0A066XMB7"/>
<reference evidence="6" key="1">
    <citation type="journal article" date="2014" name="Genome Announc.">
        <title>Draft genome sequence of Colletotrichum sublineola, a destructive pathogen of cultivated sorghum.</title>
        <authorList>
            <person name="Baroncelli R."/>
            <person name="Sanz-Martin J.M."/>
            <person name="Rech G.E."/>
            <person name="Sukno S.A."/>
            <person name="Thon M.R."/>
        </authorList>
    </citation>
    <scope>NUCLEOTIDE SEQUENCE [LARGE SCALE GENOMIC DNA]</scope>
    <source>
        <strain evidence="6">TX430BB</strain>
    </source>
</reference>
<dbReference type="Pfam" id="PF08240">
    <property type="entry name" value="ADH_N"/>
    <property type="match status" value="1"/>
</dbReference>
<comment type="similarity">
    <text evidence="1">Belongs to the zinc-containing alcohol dehydrogenase family.</text>
</comment>
<dbReference type="CDD" id="cd08249">
    <property type="entry name" value="enoyl_reductase_like"/>
    <property type="match status" value="1"/>
</dbReference>
<keyword evidence="2" id="KW-0547">Nucleotide-binding</keyword>
<accession>A0A066XMB7</accession>
<dbReference type="Gene3D" id="3.40.50.720">
    <property type="entry name" value="NAD(P)-binding Rossmann-like Domain"/>
    <property type="match status" value="1"/>
</dbReference>
<dbReference type="OrthoDB" id="48317at2759"/>
<dbReference type="InterPro" id="IPR013154">
    <property type="entry name" value="ADH-like_N"/>
</dbReference>